<name>A0A2T7NY43_POMCA</name>
<evidence type="ECO:0000313" key="2">
    <source>
        <dbReference type="Proteomes" id="UP000245119"/>
    </source>
</evidence>
<protein>
    <submittedName>
        <fullName evidence="1">Uncharacterized protein</fullName>
    </submittedName>
</protein>
<dbReference type="GO" id="GO:0035869">
    <property type="term" value="C:ciliary transition zone"/>
    <property type="evidence" value="ECO:0007669"/>
    <property type="project" value="TreeGrafter"/>
</dbReference>
<dbReference type="InterPro" id="IPR029774">
    <property type="entry name" value="CSAP"/>
</dbReference>
<comment type="caution">
    <text evidence="1">The sequence shown here is derived from an EMBL/GenBank/DDBJ whole genome shotgun (WGS) entry which is preliminary data.</text>
</comment>
<dbReference type="PANTHER" id="PTHR31022">
    <property type="entry name" value="CENTRIOLE, CILIA AND SPINDLE-ASSOCIATED PROTEIN"/>
    <property type="match status" value="1"/>
</dbReference>
<evidence type="ECO:0000313" key="1">
    <source>
        <dbReference type="EMBL" id="PVD26097.1"/>
    </source>
</evidence>
<reference evidence="1 2" key="1">
    <citation type="submission" date="2018-04" db="EMBL/GenBank/DDBJ databases">
        <title>The genome of golden apple snail Pomacea canaliculata provides insight into stress tolerance and invasive adaptation.</title>
        <authorList>
            <person name="Liu C."/>
            <person name="Liu B."/>
            <person name="Ren Y."/>
            <person name="Zhang Y."/>
            <person name="Wang H."/>
            <person name="Li S."/>
            <person name="Jiang F."/>
            <person name="Yin L."/>
            <person name="Zhang G."/>
            <person name="Qian W."/>
            <person name="Fan W."/>
        </authorList>
    </citation>
    <scope>NUCLEOTIDE SEQUENCE [LARGE SCALE GENOMIC DNA]</scope>
    <source>
        <strain evidence="1">SZHN2017</strain>
        <tissue evidence="1">Muscle</tissue>
    </source>
</reference>
<dbReference type="GO" id="GO:0005814">
    <property type="term" value="C:centriole"/>
    <property type="evidence" value="ECO:0007669"/>
    <property type="project" value="TreeGrafter"/>
</dbReference>
<dbReference type="GO" id="GO:0008017">
    <property type="term" value="F:microtubule binding"/>
    <property type="evidence" value="ECO:0007669"/>
    <property type="project" value="TreeGrafter"/>
</dbReference>
<organism evidence="1 2">
    <name type="scientific">Pomacea canaliculata</name>
    <name type="common">Golden apple snail</name>
    <dbReference type="NCBI Taxonomy" id="400727"/>
    <lineage>
        <taxon>Eukaryota</taxon>
        <taxon>Metazoa</taxon>
        <taxon>Spiralia</taxon>
        <taxon>Lophotrochozoa</taxon>
        <taxon>Mollusca</taxon>
        <taxon>Gastropoda</taxon>
        <taxon>Caenogastropoda</taxon>
        <taxon>Architaenioglossa</taxon>
        <taxon>Ampullarioidea</taxon>
        <taxon>Ampullariidae</taxon>
        <taxon>Pomacea</taxon>
    </lineage>
</organism>
<dbReference type="GO" id="GO:0036064">
    <property type="term" value="C:ciliary basal body"/>
    <property type="evidence" value="ECO:0007669"/>
    <property type="project" value="TreeGrafter"/>
</dbReference>
<proteinExistence type="predicted"/>
<gene>
    <name evidence="1" type="ORF">C0Q70_13765</name>
</gene>
<keyword evidence="2" id="KW-1185">Reference proteome</keyword>
<dbReference type="GO" id="GO:0005819">
    <property type="term" value="C:spindle"/>
    <property type="evidence" value="ECO:0007669"/>
    <property type="project" value="TreeGrafter"/>
</dbReference>
<dbReference type="EMBL" id="PZQS01000008">
    <property type="protein sequence ID" value="PVD26097.1"/>
    <property type="molecule type" value="Genomic_DNA"/>
</dbReference>
<dbReference type="Pfam" id="PF15748">
    <property type="entry name" value="CCSAP"/>
    <property type="match status" value="1"/>
</dbReference>
<dbReference type="PANTHER" id="PTHR31022:SF4">
    <property type="entry name" value="CENTRIOLE, CILIA AND SPINDLE-ASSOCIATED PROTEIN"/>
    <property type="match status" value="1"/>
</dbReference>
<dbReference type="OMA" id="ALHRTHN"/>
<dbReference type="OrthoDB" id="6616361at2759"/>
<dbReference type="Proteomes" id="UP000245119">
    <property type="component" value="Linkage Group LG8"/>
</dbReference>
<accession>A0A2T7NY43</accession>
<dbReference type="GO" id="GO:1901673">
    <property type="term" value="P:regulation of mitotic spindle assembly"/>
    <property type="evidence" value="ECO:0007669"/>
    <property type="project" value="TreeGrafter"/>
</dbReference>
<sequence length="259" mass="29954">MTKKSCRKTEYQKQYRKSTLIQNIPCFVENKNYRLARKEAEYLHTPFLWDNSSSSSSSESDICDQNQVHFQDAEIQQAKKVVDFCCQTQPLNRGPDDVASKKKCNGMGSTHVLKDKEDLCSLDAKAQQSYSRNPVNKSKGKTYTIKSCRPSCPYKYNSAKPQPKSRPTSASQKSPFHLFGWADKEVDLARHRTYNVLSNKDVYPSAVIAAKRRLTRQKDTFTVEQCKKKQPLEDILSQTWDCPCKWETEYSAHYKYYPL</sequence>
<dbReference type="AlphaFoldDB" id="A0A2T7NY43"/>